<dbReference type="AlphaFoldDB" id="A0A9P4QRC2"/>
<keyword evidence="1" id="KW-0732">Signal</keyword>
<evidence type="ECO:0000256" key="1">
    <source>
        <dbReference type="SAM" id="SignalP"/>
    </source>
</evidence>
<feature type="chain" id="PRO_5040453129" evidence="1">
    <location>
        <begin position="26"/>
        <end position="148"/>
    </location>
</feature>
<sequence length="148" mass="15717">MASPILTKQLLALFVAATIQPGINSAGAYDTPVPCPSQADIPIGWVQTYSAYACRGELQTFPNVTSGVCMEAKNFTTARGYRKGASPDGVDCTFNFYASSGCKGSFVSTGKDADGSNNWIECVRNFLSTNGDTATTGASFMYSCYSRH</sequence>
<gene>
    <name evidence="2" type="ORF">EJ04DRAFT_515875</name>
</gene>
<comment type="caution">
    <text evidence="2">The sequence shown here is derived from an EMBL/GenBank/DDBJ whole genome shotgun (WGS) entry which is preliminary data.</text>
</comment>
<dbReference type="Proteomes" id="UP000799444">
    <property type="component" value="Unassembled WGS sequence"/>
</dbReference>
<accession>A0A9P4QRC2</accession>
<dbReference type="OrthoDB" id="3768322at2759"/>
<evidence type="ECO:0000313" key="2">
    <source>
        <dbReference type="EMBL" id="KAF2729506.1"/>
    </source>
</evidence>
<proteinExistence type="predicted"/>
<evidence type="ECO:0000313" key="3">
    <source>
        <dbReference type="Proteomes" id="UP000799444"/>
    </source>
</evidence>
<organism evidence="2 3">
    <name type="scientific">Polyplosphaeria fusca</name>
    <dbReference type="NCBI Taxonomy" id="682080"/>
    <lineage>
        <taxon>Eukaryota</taxon>
        <taxon>Fungi</taxon>
        <taxon>Dikarya</taxon>
        <taxon>Ascomycota</taxon>
        <taxon>Pezizomycotina</taxon>
        <taxon>Dothideomycetes</taxon>
        <taxon>Pleosporomycetidae</taxon>
        <taxon>Pleosporales</taxon>
        <taxon>Tetraplosphaeriaceae</taxon>
        <taxon>Polyplosphaeria</taxon>
    </lineage>
</organism>
<keyword evidence="3" id="KW-1185">Reference proteome</keyword>
<reference evidence="2" key="1">
    <citation type="journal article" date="2020" name="Stud. Mycol.">
        <title>101 Dothideomycetes genomes: a test case for predicting lifestyles and emergence of pathogens.</title>
        <authorList>
            <person name="Haridas S."/>
            <person name="Albert R."/>
            <person name="Binder M."/>
            <person name="Bloem J."/>
            <person name="Labutti K."/>
            <person name="Salamov A."/>
            <person name="Andreopoulos B."/>
            <person name="Baker S."/>
            <person name="Barry K."/>
            <person name="Bills G."/>
            <person name="Bluhm B."/>
            <person name="Cannon C."/>
            <person name="Castanera R."/>
            <person name="Culley D."/>
            <person name="Daum C."/>
            <person name="Ezra D."/>
            <person name="Gonzalez J."/>
            <person name="Henrissat B."/>
            <person name="Kuo A."/>
            <person name="Liang C."/>
            <person name="Lipzen A."/>
            <person name="Lutzoni F."/>
            <person name="Magnuson J."/>
            <person name="Mondo S."/>
            <person name="Nolan M."/>
            <person name="Ohm R."/>
            <person name="Pangilinan J."/>
            <person name="Park H.-J."/>
            <person name="Ramirez L."/>
            <person name="Alfaro M."/>
            <person name="Sun H."/>
            <person name="Tritt A."/>
            <person name="Yoshinaga Y."/>
            <person name="Zwiers L.-H."/>
            <person name="Turgeon B."/>
            <person name="Goodwin S."/>
            <person name="Spatafora J."/>
            <person name="Crous P."/>
            <person name="Grigoriev I."/>
        </authorList>
    </citation>
    <scope>NUCLEOTIDE SEQUENCE</scope>
    <source>
        <strain evidence="2">CBS 125425</strain>
    </source>
</reference>
<feature type="signal peptide" evidence="1">
    <location>
        <begin position="1"/>
        <end position="25"/>
    </location>
</feature>
<dbReference type="EMBL" id="ML996243">
    <property type="protein sequence ID" value="KAF2729506.1"/>
    <property type="molecule type" value="Genomic_DNA"/>
</dbReference>
<protein>
    <submittedName>
        <fullName evidence="2">Uncharacterized protein</fullName>
    </submittedName>
</protein>
<name>A0A9P4QRC2_9PLEO</name>